<evidence type="ECO:0000313" key="2">
    <source>
        <dbReference type="EMBL" id="OAV51894.1"/>
    </source>
</evidence>
<dbReference type="InterPro" id="IPR003737">
    <property type="entry name" value="GlcNAc_PI_deacetylase-related"/>
</dbReference>
<dbReference type="SUPFAM" id="SSF102588">
    <property type="entry name" value="LmbE-like"/>
    <property type="match status" value="1"/>
</dbReference>
<dbReference type="OrthoDB" id="116799at2"/>
<dbReference type="RefSeq" id="WP_043055598.1">
    <property type="nucleotide sequence ID" value="NZ_LXEY01000113.1"/>
</dbReference>
<dbReference type="STRING" id="1837282.A6F49_01460"/>
<name>A0A1B7LV45_9MICC</name>
<dbReference type="PANTHER" id="PTHR12993:SF11">
    <property type="entry name" value="N-ACETYLGLUCOSAMINYL-PHOSPHATIDYLINOSITOL DE-N-ACETYLASE"/>
    <property type="match status" value="1"/>
</dbReference>
<accession>A0A1B7LV45</accession>
<dbReference type="EMBL" id="LXEY01000113">
    <property type="protein sequence ID" value="OAV51894.1"/>
    <property type="molecule type" value="Genomic_DNA"/>
</dbReference>
<dbReference type="Gene3D" id="3.40.50.10320">
    <property type="entry name" value="LmbE-like"/>
    <property type="match status" value="1"/>
</dbReference>
<dbReference type="AlphaFoldDB" id="A0A1B7LV45"/>
<reference evidence="2 3" key="1">
    <citation type="submission" date="2016-04" db="EMBL/GenBank/DDBJ databases">
        <title>First whole genome shotgun sequence of the bacterium Enteractinococcus sp. strain UASWS1574.</title>
        <authorList>
            <person name="Crovadore J."/>
            <person name="Chablais R."/>
            <person name="Lefort F."/>
        </authorList>
    </citation>
    <scope>NUCLEOTIDE SEQUENCE [LARGE SCALE GENOMIC DNA]</scope>
    <source>
        <strain evidence="2 3">UASWS1574</strain>
    </source>
</reference>
<dbReference type="GO" id="GO:0016811">
    <property type="term" value="F:hydrolase activity, acting on carbon-nitrogen (but not peptide) bonds, in linear amides"/>
    <property type="evidence" value="ECO:0007669"/>
    <property type="project" value="TreeGrafter"/>
</dbReference>
<dbReference type="PANTHER" id="PTHR12993">
    <property type="entry name" value="N-ACETYLGLUCOSAMINYL-PHOSPHATIDYLINOSITOL DE-N-ACETYLASE-RELATED"/>
    <property type="match status" value="1"/>
</dbReference>
<sequence length="229" mass="25544">MANVLVLAPHADDETLGAGGTIAKHVDEGDDVSVVIATGPGTASDGHPLFTQEEFDTVRSEASRSLKGLGVSRVTFGDLPAVTYPQEPVWQVNKEVHRLIAEHEPEILYVPFPFDLHGDHRSLFHAASVAWRPNTEIGQRIKRVLAYEVQSETHWNVPYLEPGFTPNVWISLSESQLERKLEALRCYASQMYPFPHARSVKAVEHLARWRGSQQGLDAAEGFVLIKETW</sequence>
<evidence type="ECO:0000313" key="3">
    <source>
        <dbReference type="Proteomes" id="UP000078292"/>
    </source>
</evidence>
<evidence type="ECO:0008006" key="4">
    <source>
        <dbReference type="Google" id="ProtNLM"/>
    </source>
</evidence>
<dbReference type="GO" id="GO:0016137">
    <property type="term" value="P:glycoside metabolic process"/>
    <property type="evidence" value="ECO:0007669"/>
    <property type="project" value="UniProtKB-ARBA"/>
</dbReference>
<keyword evidence="3" id="KW-1185">Reference proteome</keyword>
<protein>
    <recommendedName>
        <fullName evidence="4">GlcNAc-PI de-N-acetylase</fullName>
    </recommendedName>
</protein>
<dbReference type="Pfam" id="PF02585">
    <property type="entry name" value="PIG-L"/>
    <property type="match status" value="1"/>
</dbReference>
<organism evidence="2 3">
    <name type="scientific">Enteractinococcus helveticum</name>
    <dbReference type="NCBI Taxonomy" id="1837282"/>
    <lineage>
        <taxon>Bacteria</taxon>
        <taxon>Bacillati</taxon>
        <taxon>Actinomycetota</taxon>
        <taxon>Actinomycetes</taxon>
        <taxon>Micrococcales</taxon>
        <taxon>Micrococcaceae</taxon>
    </lineage>
</organism>
<comment type="caution">
    <text evidence="2">The sequence shown here is derived from an EMBL/GenBank/DDBJ whole genome shotgun (WGS) entry which is preliminary data.</text>
</comment>
<dbReference type="Proteomes" id="UP000078292">
    <property type="component" value="Unassembled WGS sequence"/>
</dbReference>
<proteinExistence type="predicted"/>
<evidence type="ECO:0000256" key="1">
    <source>
        <dbReference type="ARBA" id="ARBA00022833"/>
    </source>
</evidence>
<dbReference type="InterPro" id="IPR024078">
    <property type="entry name" value="LmbE-like_dom_sf"/>
</dbReference>
<keyword evidence="1" id="KW-0862">Zinc</keyword>
<gene>
    <name evidence="2" type="ORF">A6F49_01460</name>
</gene>